<dbReference type="AlphaFoldDB" id="A0A4Z1EIX1"/>
<name>A0A4Z1EIX1_9HELO</name>
<reference evidence="1 2" key="1">
    <citation type="submission" date="2017-12" db="EMBL/GenBank/DDBJ databases">
        <title>Comparative genomics of Botrytis spp.</title>
        <authorList>
            <person name="Valero-Jimenez C.A."/>
            <person name="Tapia P."/>
            <person name="Veloso J."/>
            <person name="Silva-Moreno E."/>
            <person name="Staats M."/>
            <person name="Valdes J.H."/>
            <person name="Van Kan J.A.L."/>
        </authorList>
    </citation>
    <scope>NUCLEOTIDE SEQUENCE [LARGE SCALE GENOMIC DNA]</scope>
    <source>
        <strain evidence="1 2">Bt9001</strain>
    </source>
</reference>
<comment type="caution">
    <text evidence="1">The sequence shown here is derived from an EMBL/GenBank/DDBJ whole genome shotgun (WGS) entry which is preliminary data.</text>
</comment>
<sequence length="60" mass="6940">MQNTDLSEDVSQGVVSQNYYPFYTRWFQFIWLTSECCLRTSTGSVTIRSEPFRISLVGGH</sequence>
<dbReference type="EMBL" id="PQXH01000090">
    <property type="protein sequence ID" value="TGO12335.1"/>
    <property type="molecule type" value="Genomic_DNA"/>
</dbReference>
<protein>
    <submittedName>
        <fullName evidence="1">Uncharacterized protein</fullName>
    </submittedName>
</protein>
<keyword evidence="2" id="KW-1185">Reference proteome</keyword>
<dbReference type="Proteomes" id="UP000297777">
    <property type="component" value="Unassembled WGS sequence"/>
</dbReference>
<evidence type="ECO:0000313" key="2">
    <source>
        <dbReference type="Proteomes" id="UP000297777"/>
    </source>
</evidence>
<gene>
    <name evidence="1" type="ORF">BTUL_0090g00260</name>
</gene>
<evidence type="ECO:0000313" key="1">
    <source>
        <dbReference type="EMBL" id="TGO12335.1"/>
    </source>
</evidence>
<proteinExistence type="predicted"/>
<organism evidence="1 2">
    <name type="scientific">Botrytis tulipae</name>
    <dbReference type="NCBI Taxonomy" id="87230"/>
    <lineage>
        <taxon>Eukaryota</taxon>
        <taxon>Fungi</taxon>
        <taxon>Dikarya</taxon>
        <taxon>Ascomycota</taxon>
        <taxon>Pezizomycotina</taxon>
        <taxon>Leotiomycetes</taxon>
        <taxon>Helotiales</taxon>
        <taxon>Sclerotiniaceae</taxon>
        <taxon>Botrytis</taxon>
    </lineage>
</organism>
<accession>A0A4Z1EIX1</accession>